<dbReference type="CDD" id="cd06170">
    <property type="entry name" value="LuxR_C_like"/>
    <property type="match status" value="1"/>
</dbReference>
<dbReference type="InterPro" id="IPR011006">
    <property type="entry name" value="CheY-like_superfamily"/>
</dbReference>
<dbReference type="GO" id="GO:0006355">
    <property type="term" value="P:regulation of DNA-templated transcription"/>
    <property type="evidence" value="ECO:0007669"/>
    <property type="project" value="InterPro"/>
</dbReference>
<protein>
    <submittedName>
        <fullName evidence="8">Transcriptional regulatory protein LiaR</fullName>
    </submittedName>
</protein>
<evidence type="ECO:0000259" key="7">
    <source>
        <dbReference type="PROSITE" id="PS50110"/>
    </source>
</evidence>
<reference evidence="8" key="1">
    <citation type="submission" date="2014-07" db="EMBL/GenBank/DDBJ databases">
        <authorList>
            <person name="Urmite Genomes Urmite Genomes"/>
        </authorList>
    </citation>
    <scope>NUCLEOTIDE SEQUENCE</scope>
    <source>
        <strain evidence="8">11W110_air</strain>
    </source>
</reference>
<dbReference type="EMBL" id="LN483072">
    <property type="protein sequence ID" value="CEA09334.1"/>
    <property type="molecule type" value="Genomic_DNA"/>
</dbReference>
<feature type="domain" description="HTH luxR-type" evidence="6">
    <location>
        <begin position="170"/>
        <end position="235"/>
    </location>
</feature>
<organism evidence="8">
    <name type="scientific">Arthrobacter saudimassiliensis</name>
    <dbReference type="NCBI Taxonomy" id="1461584"/>
    <lineage>
        <taxon>Bacteria</taxon>
        <taxon>Bacillati</taxon>
        <taxon>Actinomycetota</taxon>
        <taxon>Actinomycetes</taxon>
        <taxon>Micrococcales</taxon>
        <taxon>Micrococcaceae</taxon>
        <taxon>Arthrobacter</taxon>
    </lineage>
</organism>
<dbReference type="SMART" id="SM00448">
    <property type="entry name" value="REC"/>
    <property type="match status" value="1"/>
</dbReference>
<keyword evidence="2" id="KW-0805">Transcription regulation</keyword>
<dbReference type="PATRIC" id="fig|1461584.3.peg.2675"/>
<dbReference type="PRINTS" id="PR00038">
    <property type="entry name" value="HTHLUXR"/>
</dbReference>
<dbReference type="SUPFAM" id="SSF52172">
    <property type="entry name" value="CheY-like"/>
    <property type="match status" value="1"/>
</dbReference>
<evidence type="ECO:0000256" key="1">
    <source>
        <dbReference type="ARBA" id="ARBA00022553"/>
    </source>
</evidence>
<dbReference type="PANTHER" id="PTHR43214:SF24">
    <property type="entry name" value="TRANSCRIPTIONAL REGULATORY PROTEIN NARL-RELATED"/>
    <property type="match status" value="1"/>
</dbReference>
<dbReference type="SUPFAM" id="SSF46894">
    <property type="entry name" value="C-terminal effector domain of the bipartite response regulators"/>
    <property type="match status" value="1"/>
</dbReference>
<dbReference type="InterPro" id="IPR001789">
    <property type="entry name" value="Sig_transdc_resp-reg_receiver"/>
</dbReference>
<evidence type="ECO:0000259" key="6">
    <source>
        <dbReference type="PROSITE" id="PS50043"/>
    </source>
</evidence>
<keyword evidence="3" id="KW-0238">DNA-binding</keyword>
<dbReference type="AlphaFoldDB" id="A0A078MST4"/>
<evidence type="ECO:0000256" key="5">
    <source>
        <dbReference type="PROSITE-ProRule" id="PRU00169"/>
    </source>
</evidence>
<dbReference type="PROSITE" id="PS50110">
    <property type="entry name" value="RESPONSE_REGULATORY"/>
    <property type="match status" value="1"/>
</dbReference>
<dbReference type="PANTHER" id="PTHR43214">
    <property type="entry name" value="TWO-COMPONENT RESPONSE REGULATOR"/>
    <property type="match status" value="1"/>
</dbReference>
<name>A0A078MST4_9MICC</name>
<keyword evidence="4" id="KW-0804">Transcription</keyword>
<sequence length="238" mass="25083">MHWAAPVSEAEAEAGSFIRVALVDDQALFRSGLKMLIDSQPDLLFCGEADNGEAAVALAAEAVPDVMLMDLRMPVLGGVAATARITAAAREEGREPPRLIALTTFNRDAAVVDAVAAGASGYVLKSSDPEFLLAAIRTVHSGYSVIAPGSVHDLFRHAARTAAAPVPGPRVEALAPLSPRERDVFLLVAKGLSNAEIAAAEFVAEATVKSQIRSILAKLGLRTRIQLVAYAYENRLMG</sequence>
<dbReference type="SMART" id="SM00421">
    <property type="entry name" value="HTH_LUXR"/>
    <property type="match status" value="1"/>
</dbReference>
<dbReference type="InterPro" id="IPR016032">
    <property type="entry name" value="Sig_transdc_resp-reg_C-effctor"/>
</dbReference>
<feature type="modified residue" description="4-aspartylphosphate" evidence="5">
    <location>
        <position position="70"/>
    </location>
</feature>
<dbReference type="Gene3D" id="3.40.50.2300">
    <property type="match status" value="1"/>
</dbReference>
<dbReference type="Pfam" id="PF00072">
    <property type="entry name" value="Response_reg"/>
    <property type="match status" value="1"/>
</dbReference>
<dbReference type="InterPro" id="IPR039420">
    <property type="entry name" value="WalR-like"/>
</dbReference>
<evidence type="ECO:0000313" key="8">
    <source>
        <dbReference type="EMBL" id="CEA09334.1"/>
    </source>
</evidence>
<feature type="domain" description="Response regulatory" evidence="7">
    <location>
        <begin position="19"/>
        <end position="140"/>
    </location>
</feature>
<dbReference type="GO" id="GO:0003677">
    <property type="term" value="F:DNA binding"/>
    <property type="evidence" value="ECO:0007669"/>
    <property type="project" value="UniProtKB-KW"/>
</dbReference>
<dbReference type="InterPro" id="IPR000792">
    <property type="entry name" value="Tscrpt_reg_LuxR_C"/>
</dbReference>
<dbReference type="Pfam" id="PF00196">
    <property type="entry name" value="GerE"/>
    <property type="match status" value="1"/>
</dbReference>
<keyword evidence="1 5" id="KW-0597">Phosphoprotein</keyword>
<gene>
    <name evidence="8" type="primary">liaR_5</name>
    <name evidence="8" type="ORF">BN1051_02702</name>
</gene>
<evidence type="ECO:0000256" key="4">
    <source>
        <dbReference type="ARBA" id="ARBA00023163"/>
    </source>
</evidence>
<dbReference type="GO" id="GO:0000160">
    <property type="term" value="P:phosphorelay signal transduction system"/>
    <property type="evidence" value="ECO:0007669"/>
    <property type="project" value="InterPro"/>
</dbReference>
<dbReference type="InterPro" id="IPR058245">
    <property type="entry name" value="NreC/VraR/RcsB-like_REC"/>
</dbReference>
<evidence type="ECO:0000256" key="2">
    <source>
        <dbReference type="ARBA" id="ARBA00023015"/>
    </source>
</evidence>
<dbReference type="PROSITE" id="PS50043">
    <property type="entry name" value="HTH_LUXR_2"/>
    <property type="match status" value="1"/>
</dbReference>
<proteinExistence type="predicted"/>
<accession>A0A078MST4</accession>
<dbReference type="CDD" id="cd17535">
    <property type="entry name" value="REC_NarL-like"/>
    <property type="match status" value="1"/>
</dbReference>
<evidence type="ECO:0000256" key="3">
    <source>
        <dbReference type="ARBA" id="ARBA00023125"/>
    </source>
</evidence>